<name>A0ABV4ALC8_9GAMM</name>
<dbReference type="InterPro" id="IPR057169">
    <property type="entry name" value="DUF7847"/>
</dbReference>
<evidence type="ECO:0000259" key="2">
    <source>
        <dbReference type="Pfam" id="PF25231"/>
    </source>
</evidence>
<feature type="transmembrane region" description="Helical" evidence="1">
    <location>
        <begin position="166"/>
        <end position="186"/>
    </location>
</feature>
<feature type="transmembrane region" description="Helical" evidence="1">
    <location>
        <begin position="223"/>
        <end position="249"/>
    </location>
</feature>
<keyword evidence="1" id="KW-0472">Membrane</keyword>
<dbReference type="RefSeq" id="WP_369455898.1">
    <property type="nucleotide sequence ID" value="NZ_JBGCUO010000001.1"/>
</dbReference>
<keyword evidence="1" id="KW-0812">Transmembrane</keyword>
<protein>
    <submittedName>
        <fullName evidence="3">BPSS1780 family membrane protein</fullName>
    </submittedName>
</protein>
<evidence type="ECO:0000313" key="4">
    <source>
        <dbReference type="Proteomes" id="UP001562065"/>
    </source>
</evidence>
<proteinExistence type="predicted"/>
<dbReference type="Proteomes" id="UP001562065">
    <property type="component" value="Unassembled WGS sequence"/>
</dbReference>
<comment type="caution">
    <text evidence="3">The sequence shown here is derived from an EMBL/GenBank/DDBJ whole genome shotgun (WGS) entry which is preliminary data.</text>
</comment>
<accession>A0ABV4ALC8</accession>
<reference evidence="3 4" key="1">
    <citation type="submission" date="2024-07" db="EMBL/GenBank/DDBJ databases">
        <authorList>
            <person name="Ren Q."/>
        </authorList>
    </citation>
    <scope>NUCLEOTIDE SEQUENCE [LARGE SCALE GENOMIC DNA]</scope>
    <source>
        <strain evidence="3 4">REN37</strain>
    </source>
</reference>
<evidence type="ECO:0000313" key="3">
    <source>
        <dbReference type="EMBL" id="MEY1662668.1"/>
    </source>
</evidence>
<evidence type="ECO:0000256" key="1">
    <source>
        <dbReference type="SAM" id="Phobius"/>
    </source>
</evidence>
<dbReference type="InterPro" id="IPR047798">
    <property type="entry name" value="BPSS1780-like"/>
</dbReference>
<keyword evidence="1" id="KW-1133">Transmembrane helix</keyword>
<organism evidence="3 4">
    <name type="scientific">Isoalcanivorax beigongshangi</name>
    <dbReference type="NCBI Taxonomy" id="3238810"/>
    <lineage>
        <taxon>Bacteria</taxon>
        <taxon>Pseudomonadati</taxon>
        <taxon>Pseudomonadota</taxon>
        <taxon>Gammaproteobacteria</taxon>
        <taxon>Oceanospirillales</taxon>
        <taxon>Alcanivoracaceae</taxon>
        <taxon>Isoalcanivorax</taxon>
    </lineage>
</organism>
<dbReference type="EMBL" id="JBGCUO010000001">
    <property type="protein sequence ID" value="MEY1662668.1"/>
    <property type="molecule type" value="Genomic_DNA"/>
</dbReference>
<feature type="domain" description="DUF7847" evidence="2">
    <location>
        <begin position="76"/>
        <end position="291"/>
    </location>
</feature>
<sequence length="292" mass="30812">MQDSNPYQQPSESTLLAGAATGLEPTLVVGEPQARPAAAGIQWLVDTGRLFSRHWGVLLLFGLLLIGVQALSIIPFLGIIAMFLPFFLIPGLFVMIGEAESRGTAAQFSDVFRPFSTHLGPLILLLLLLVLVMLGVMLVLGVVMFIGVGSMPSPEMLMNDLNNGRVGAQALLMLLGGLLGVALFILVGAAFMFAPALVVLGNLSAGAAVAASMRGVLRNILPFLVNGLVLMLGVLAISAVLGVVGYLLYSLSLPGVVLMVPAVIIGVALMLVLMPLAYVFQFAIFRDIYRRA</sequence>
<feature type="transmembrane region" description="Helical" evidence="1">
    <location>
        <begin position="255"/>
        <end position="280"/>
    </location>
</feature>
<dbReference type="Pfam" id="PF25231">
    <property type="entry name" value="DUF7847"/>
    <property type="match status" value="1"/>
</dbReference>
<feature type="transmembrane region" description="Helical" evidence="1">
    <location>
        <begin position="122"/>
        <end position="146"/>
    </location>
</feature>
<dbReference type="NCBIfam" id="NF041043">
    <property type="entry name" value="BPSS1780_fam"/>
    <property type="match status" value="1"/>
</dbReference>
<feature type="transmembrane region" description="Helical" evidence="1">
    <location>
        <begin position="57"/>
        <end position="88"/>
    </location>
</feature>
<gene>
    <name evidence="3" type="ORF">AB5I84_10960</name>
</gene>
<keyword evidence="4" id="KW-1185">Reference proteome</keyword>